<dbReference type="EMBL" id="WPNZ01000031">
    <property type="protein sequence ID" value="MVO90289.1"/>
    <property type="molecule type" value="Genomic_DNA"/>
</dbReference>
<feature type="domain" description="DUF8094" evidence="2">
    <location>
        <begin position="40"/>
        <end position="336"/>
    </location>
</feature>
<comment type="caution">
    <text evidence="3">The sequence shown here is derived from an EMBL/GenBank/DDBJ whole genome shotgun (WGS) entry which is preliminary data.</text>
</comment>
<accession>A0A6L6XAK4</accession>
<evidence type="ECO:0000256" key="1">
    <source>
        <dbReference type="SAM" id="MobiDB-lite"/>
    </source>
</evidence>
<evidence type="ECO:0000259" key="2">
    <source>
        <dbReference type="Pfam" id="PF26366"/>
    </source>
</evidence>
<gene>
    <name evidence="3" type="ORF">GPA10_37460</name>
</gene>
<dbReference type="Proteomes" id="UP000483802">
    <property type="component" value="Unassembled WGS sequence"/>
</dbReference>
<name>A0A6L6XAK4_9ACTN</name>
<evidence type="ECO:0000313" key="3">
    <source>
        <dbReference type="EMBL" id="MVO90289.1"/>
    </source>
</evidence>
<keyword evidence="4" id="KW-1185">Reference proteome</keyword>
<proteinExistence type="predicted"/>
<sequence>MALAVTAVCVALTSTACTSGSSEAKKPAAHASADEQPELSPALTRQEARAAIERYARVNNKANTGRDRALLATIEDGPLYAMSAAEYQQTDGLTRSERKPYQPWSYDAQRAELYIPRISSGQPRWFAAALASSKNQIPDQLAVFAQQPHQQRWALVSVADLYGRNLPKVVLDAGGYATTVAANRSKSLAVGADRLRRGVLDNFATGGRGSGKKKIFAASRASSQQVKVHNETVSQYGSQGSSIFTGAPNRYRDTYALKTIDGGALVFFSHTHHQTDTVARPGLRLDPGKEDRAWLHDIPRTRIRYTFVCNNAATVPAKTGPATLLAYTCARTHASGPPANPAPPPRA</sequence>
<reference evidence="3 4" key="1">
    <citation type="submission" date="2019-11" db="EMBL/GenBank/DDBJ databases">
        <title>Streptomyces typhae sp. nov., a novel endophytic actinomycete isolated from the root of cattail pollen (Typha angustifolia L.).</title>
        <authorList>
            <person name="Peng C."/>
        </authorList>
    </citation>
    <scope>NUCLEOTIDE SEQUENCE [LARGE SCALE GENOMIC DNA]</scope>
    <source>
        <strain evidence="4">p1417</strain>
    </source>
</reference>
<evidence type="ECO:0000313" key="4">
    <source>
        <dbReference type="Proteomes" id="UP000483802"/>
    </source>
</evidence>
<dbReference type="AlphaFoldDB" id="A0A6L6XAK4"/>
<dbReference type="InterPro" id="IPR058407">
    <property type="entry name" value="DUF8094"/>
</dbReference>
<dbReference type="Pfam" id="PF26366">
    <property type="entry name" value="DUF8094"/>
    <property type="match status" value="1"/>
</dbReference>
<protein>
    <recommendedName>
        <fullName evidence="2">DUF8094 domain-containing protein</fullName>
    </recommendedName>
</protein>
<organism evidence="3 4">
    <name type="scientific">Streptomyces typhae</name>
    <dbReference type="NCBI Taxonomy" id="2681492"/>
    <lineage>
        <taxon>Bacteria</taxon>
        <taxon>Bacillati</taxon>
        <taxon>Actinomycetota</taxon>
        <taxon>Actinomycetes</taxon>
        <taxon>Kitasatosporales</taxon>
        <taxon>Streptomycetaceae</taxon>
        <taxon>Streptomyces</taxon>
    </lineage>
</organism>
<feature type="region of interest" description="Disordered" evidence="1">
    <location>
        <begin position="19"/>
        <end position="41"/>
    </location>
</feature>